<reference evidence="2" key="1">
    <citation type="submission" date="2014-11" db="EMBL/GenBank/DDBJ databases">
        <authorList>
            <person name="Amaro Gonzalez C."/>
        </authorList>
    </citation>
    <scope>NUCLEOTIDE SEQUENCE</scope>
</reference>
<dbReference type="EMBL" id="GBXM01095304">
    <property type="protein sequence ID" value="JAH13273.1"/>
    <property type="molecule type" value="Transcribed_RNA"/>
</dbReference>
<feature type="region of interest" description="Disordered" evidence="1">
    <location>
        <begin position="1"/>
        <end position="27"/>
    </location>
</feature>
<protein>
    <submittedName>
        <fullName evidence="2">Uncharacterized protein</fullName>
    </submittedName>
</protein>
<evidence type="ECO:0000313" key="2">
    <source>
        <dbReference type="EMBL" id="JAH13273.1"/>
    </source>
</evidence>
<accession>A0A0E9QB11</accession>
<evidence type="ECO:0000256" key="1">
    <source>
        <dbReference type="SAM" id="MobiDB-lite"/>
    </source>
</evidence>
<organism evidence="2">
    <name type="scientific">Anguilla anguilla</name>
    <name type="common">European freshwater eel</name>
    <name type="synonym">Muraena anguilla</name>
    <dbReference type="NCBI Taxonomy" id="7936"/>
    <lineage>
        <taxon>Eukaryota</taxon>
        <taxon>Metazoa</taxon>
        <taxon>Chordata</taxon>
        <taxon>Craniata</taxon>
        <taxon>Vertebrata</taxon>
        <taxon>Euteleostomi</taxon>
        <taxon>Actinopterygii</taxon>
        <taxon>Neopterygii</taxon>
        <taxon>Teleostei</taxon>
        <taxon>Anguilliformes</taxon>
        <taxon>Anguillidae</taxon>
        <taxon>Anguilla</taxon>
    </lineage>
</organism>
<dbReference type="AlphaFoldDB" id="A0A0E9QB11"/>
<name>A0A0E9QB11_ANGAN</name>
<proteinExistence type="predicted"/>
<reference evidence="2" key="2">
    <citation type="journal article" date="2015" name="Fish Shellfish Immunol.">
        <title>Early steps in the European eel (Anguilla anguilla)-Vibrio vulnificus interaction in the gills: Role of the RtxA13 toxin.</title>
        <authorList>
            <person name="Callol A."/>
            <person name="Pajuelo D."/>
            <person name="Ebbesson L."/>
            <person name="Teles M."/>
            <person name="MacKenzie S."/>
            <person name="Amaro C."/>
        </authorList>
    </citation>
    <scope>NUCLEOTIDE SEQUENCE</scope>
</reference>
<sequence length="27" mass="2842">MNNPLSRTCSGVSTTEKAAQSNDTSNQ</sequence>